<dbReference type="AlphaFoldDB" id="A0A564ZM95"/>
<dbReference type="SUPFAM" id="SSF53213">
    <property type="entry name" value="LigB-like"/>
    <property type="match status" value="1"/>
</dbReference>
<keyword evidence="4" id="KW-1185">Reference proteome</keyword>
<reference evidence="3 4" key="1">
    <citation type="submission" date="2019-07" db="EMBL/GenBank/DDBJ databases">
        <authorList>
            <person name="Cremers G."/>
        </authorList>
    </citation>
    <scope>NUCLEOTIDE SEQUENCE [LARGE SCALE GENOMIC DNA]</scope>
</reference>
<proteinExistence type="inferred from homology"/>
<comment type="similarity">
    <text evidence="1 2">Belongs to the MEMO1 family.</text>
</comment>
<dbReference type="NCBIfam" id="TIGR04336">
    <property type="entry name" value="AmmeMemoSam_B"/>
    <property type="match status" value="1"/>
</dbReference>
<evidence type="ECO:0000256" key="1">
    <source>
        <dbReference type="ARBA" id="ARBA00006315"/>
    </source>
</evidence>
<dbReference type="PANTHER" id="PTHR11060">
    <property type="entry name" value="PROTEIN MEMO1"/>
    <property type="match status" value="1"/>
</dbReference>
<dbReference type="EMBL" id="CABIKM010000038">
    <property type="protein sequence ID" value="VUZ85977.1"/>
    <property type="molecule type" value="Genomic_DNA"/>
</dbReference>
<dbReference type="Proteomes" id="UP000334340">
    <property type="component" value="Unassembled WGS sequence"/>
</dbReference>
<organism evidence="3 4">
    <name type="scientific">Candidatus Methylomirabilis lanthanidiphila</name>
    <dbReference type="NCBI Taxonomy" id="2211376"/>
    <lineage>
        <taxon>Bacteria</taxon>
        <taxon>Candidatus Methylomirabilota</taxon>
        <taxon>Candidatus Methylomirabilia</taxon>
        <taxon>Candidatus Methylomirabilales</taxon>
        <taxon>Candidatus Methylomirabilaceae</taxon>
        <taxon>Candidatus Methylomirabilis</taxon>
    </lineage>
</organism>
<dbReference type="PANTHER" id="PTHR11060:SF0">
    <property type="entry name" value="PROTEIN MEMO1"/>
    <property type="match status" value="1"/>
</dbReference>
<dbReference type="Pfam" id="PF01875">
    <property type="entry name" value="Memo"/>
    <property type="match status" value="1"/>
</dbReference>
<evidence type="ECO:0000256" key="2">
    <source>
        <dbReference type="HAMAP-Rule" id="MF_00055"/>
    </source>
</evidence>
<name>A0A564ZM95_9BACT</name>
<protein>
    <recommendedName>
        <fullName evidence="2">MEMO1 family protein MELA_02371</fullName>
    </recommendedName>
</protein>
<sequence length="267" mass="28481">MIRQAVAAGSFYPEMPERLRAQAADLIAGDLPKVRAIGAIVPHAGYIYSGKISGAVYGRLVFPDVFVILGPNHTGVGAGVAIMTHGKWETPLGQIPIDTELATAILRNSQTIEEDQLGHQREHSIEVQLPLLQASDRPFSFVPICLFSSEYAVCQDVGLAVAQAIAGLNRSVLIVASTDMSHYVSREQAKIKDHLAIEAIVACDPQRLHRIVRREGITMCGFHPTTALLVAAQELGATSAELIGYATSADVTKDDSSVVGYAGLVVA</sequence>
<dbReference type="Gene3D" id="3.40.830.10">
    <property type="entry name" value="LigB-like"/>
    <property type="match status" value="1"/>
</dbReference>
<evidence type="ECO:0000313" key="3">
    <source>
        <dbReference type="EMBL" id="VUZ85977.1"/>
    </source>
</evidence>
<dbReference type="CDD" id="cd07361">
    <property type="entry name" value="MEMO_like"/>
    <property type="match status" value="1"/>
</dbReference>
<gene>
    <name evidence="3" type="ORF">MELA_02371</name>
</gene>
<dbReference type="HAMAP" id="MF_00055">
    <property type="entry name" value="MEMO1"/>
    <property type="match status" value="1"/>
</dbReference>
<evidence type="ECO:0000313" key="4">
    <source>
        <dbReference type="Proteomes" id="UP000334340"/>
    </source>
</evidence>
<accession>A0A564ZM95</accession>
<dbReference type="InterPro" id="IPR002737">
    <property type="entry name" value="MEMO1_fam"/>
</dbReference>